<proteinExistence type="predicted"/>
<name>A0A1M6MZD4_9FLAO</name>
<sequence>MASFFFTQFYPTLPKGLIFCIGSVSGVYQCCMHPVSVLYPLAMVPVSFLYTADDPESCPLAEKHPYRQAAAHWLEVWDLKYLRQATKKRQAPGLSFVIRNAIFA</sequence>
<evidence type="ECO:0000313" key="1">
    <source>
        <dbReference type="EMBL" id="SHJ88752.1"/>
    </source>
</evidence>
<dbReference type="AlphaFoldDB" id="A0A1M6MZD4"/>
<accession>A0A1M6MZD4</accession>
<evidence type="ECO:0000313" key="2">
    <source>
        <dbReference type="Proteomes" id="UP000184498"/>
    </source>
</evidence>
<organism evidence="1 2">
    <name type="scientific">Epilithonimonas mollis</name>
    <dbReference type="NCBI Taxonomy" id="216903"/>
    <lineage>
        <taxon>Bacteria</taxon>
        <taxon>Pseudomonadati</taxon>
        <taxon>Bacteroidota</taxon>
        <taxon>Flavobacteriia</taxon>
        <taxon>Flavobacteriales</taxon>
        <taxon>Weeksellaceae</taxon>
        <taxon>Chryseobacterium group</taxon>
        <taxon>Epilithonimonas</taxon>
    </lineage>
</organism>
<keyword evidence="2" id="KW-1185">Reference proteome</keyword>
<protein>
    <submittedName>
        <fullName evidence="1">Uncharacterized protein</fullName>
    </submittedName>
</protein>
<reference evidence="2" key="1">
    <citation type="submission" date="2016-11" db="EMBL/GenBank/DDBJ databases">
        <authorList>
            <person name="Varghese N."/>
            <person name="Submissions S."/>
        </authorList>
    </citation>
    <scope>NUCLEOTIDE SEQUENCE [LARGE SCALE GENOMIC DNA]</scope>
    <source>
        <strain evidence="2">DSM 18016</strain>
    </source>
</reference>
<dbReference type="Proteomes" id="UP000184498">
    <property type="component" value="Unassembled WGS sequence"/>
</dbReference>
<dbReference type="EMBL" id="FRAM01000001">
    <property type="protein sequence ID" value="SHJ88752.1"/>
    <property type="molecule type" value="Genomic_DNA"/>
</dbReference>
<gene>
    <name evidence="1" type="ORF">SAMN05444371_0065</name>
</gene>